<comment type="caution">
    <text evidence="1">The sequence shown here is derived from an EMBL/GenBank/DDBJ whole genome shotgun (WGS) entry which is preliminary data.</text>
</comment>
<organism evidence="1 2">
    <name type="scientific">Carpediemonas membranifera</name>
    <dbReference type="NCBI Taxonomy" id="201153"/>
    <lineage>
        <taxon>Eukaryota</taxon>
        <taxon>Metamonada</taxon>
        <taxon>Carpediemonas-like organisms</taxon>
        <taxon>Carpediemonas</taxon>
    </lineage>
</organism>
<keyword evidence="2" id="KW-1185">Reference proteome</keyword>
<sequence length="97" mass="10884">MQIDSIMFPVLSFIKHAGVGNLVERQKRYLSDKTGIPIYEPNAIDITKSRIPHQAMPMADQMPEDVGRHMYNRLEIGVDDVSGGLGWAVADDRVVFN</sequence>
<proteinExistence type="predicted"/>
<name>A0A8J6AX04_9EUKA</name>
<reference evidence="1" key="1">
    <citation type="submission" date="2021-05" db="EMBL/GenBank/DDBJ databases">
        <title>A free-living protist that lacks canonical eukaryotic 1 DNA replication and segregation systems.</title>
        <authorList>
            <person name="Salas-Leiva D.E."/>
            <person name="Tromer E.C."/>
            <person name="Curtis B.A."/>
            <person name="Jerlstrom-Hultqvist J."/>
            <person name="Kolisko M."/>
            <person name="Yi Z."/>
            <person name="Salas-Leiva J.S."/>
            <person name="Gallot-Lavallee L."/>
            <person name="Kops G.J.P.L."/>
            <person name="Archibald J.M."/>
            <person name="Simpson A.G.B."/>
            <person name="Roger A.J."/>
        </authorList>
    </citation>
    <scope>NUCLEOTIDE SEQUENCE</scope>
    <source>
        <strain evidence="1">BICM</strain>
    </source>
</reference>
<dbReference type="EMBL" id="JAHDYR010000014">
    <property type="protein sequence ID" value="KAG9394610.1"/>
    <property type="molecule type" value="Genomic_DNA"/>
</dbReference>
<dbReference type="Proteomes" id="UP000717585">
    <property type="component" value="Unassembled WGS sequence"/>
</dbReference>
<evidence type="ECO:0000313" key="2">
    <source>
        <dbReference type="Proteomes" id="UP000717585"/>
    </source>
</evidence>
<evidence type="ECO:0000313" key="1">
    <source>
        <dbReference type="EMBL" id="KAG9394610.1"/>
    </source>
</evidence>
<protein>
    <submittedName>
        <fullName evidence="1">Uncharacterized protein</fullName>
    </submittedName>
</protein>
<dbReference type="AlphaFoldDB" id="A0A8J6AX04"/>
<accession>A0A8J6AX04</accession>
<gene>
    <name evidence="1" type="ORF">J8273_3864</name>
</gene>